<dbReference type="AlphaFoldDB" id="A0A1D1VEW8"/>
<dbReference type="EMBL" id="BDGG01000004">
    <property type="protein sequence ID" value="GAU98632.1"/>
    <property type="molecule type" value="Genomic_DNA"/>
</dbReference>
<organism evidence="1 2">
    <name type="scientific">Ramazzottius varieornatus</name>
    <name type="common">Water bear</name>
    <name type="synonym">Tardigrade</name>
    <dbReference type="NCBI Taxonomy" id="947166"/>
    <lineage>
        <taxon>Eukaryota</taxon>
        <taxon>Metazoa</taxon>
        <taxon>Ecdysozoa</taxon>
        <taxon>Tardigrada</taxon>
        <taxon>Eutardigrada</taxon>
        <taxon>Parachela</taxon>
        <taxon>Hypsibioidea</taxon>
        <taxon>Ramazzottiidae</taxon>
        <taxon>Ramazzottius</taxon>
    </lineage>
</organism>
<reference evidence="1 2" key="1">
    <citation type="journal article" date="2016" name="Nat. Commun.">
        <title>Extremotolerant tardigrade genome and improved radiotolerance of human cultured cells by tardigrade-unique protein.</title>
        <authorList>
            <person name="Hashimoto T."/>
            <person name="Horikawa D.D."/>
            <person name="Saito Y."/>
            <person name="Kuwahara H."/>
            <person name="Kozuka-Hata H."/>
            <person name="Shin-I T."/>
            <person name="Minakuchi Y."/>
            <person name="Ohishi K."/>
            <person name="Motoyama A."/>
            <person name="Aizu T."/>
            <person name="Enomoto A."/>
            <person name="Kondo K."/>
            <person name="Tanaka S."/>
            <person name="Hara Y."/>
            <person name="Koshikawa S."/>
            <person name="Sagara H."/>
            <person name="Miura T."/>
            <person name="Yokobori S."/>
            <person name="Miyagawa K."/>
            <person name="Suzuki Y."/>
            <person name="Kubo T."/>
            <person name="Oyama M."/>
            <person name="Kohara Y."/>
            <person name="Fujiyama A."/>
            <person name="Arakawa K."/>
            <person name="Katayama T."/>
            <person name="Toyoda A."/>
            <person name="Kunieda T."/>
        </authorList>
    </citation>
    <scope>NUCLEOTIDE SEQUENCE [LARGE SCALE GENOMIC DNA]</scope>
    <source>
        <strain evidence="1 2">YOKOZUNA-1</strain>
    </source>
</reference>
<gene>
    <name evidence="1" type="primary">RvY_09751-1</name>
    <name evidence="1" type="synonym">RvY_09751.1</name>
    <name evidence="1" type="ORF">RvY_09751</name>
</gene>
<accession>A0A1D1VEW8</accession>
<comment type="caution">
    <text evidence="1">The sequence shown here is derived from an EMBL/GenBank/DDBJ whole genome shotgun (WGS) entry which is preliminary data.</text>
</comment>
<evidence type="ECO:0000313" key="1">
    <source>
        <dbReference type="EMBL" id="GAU98632.1"/>
    </source>
</evidence>
<name>A0A1D1VEW8_RAMVA</name>
<dbReference type="Proteomes" id="UP000186922">
    <property type="component" value="Unassembled WGS sequence"/>
</dbReference>
<sequence length="64" mass="7117">MATCVLVEVGRFVRCYTKRHVDGPCTRQVLQPCAPNKGQVAVPRLGVLQSRFFECLAARTDRAP</sequence>
<protein>
    <submittedName>
        <fullName evidence="1">Uncharacterized protein</fullName>
    </submittedName>
</protein>
<keyword evidence="2" id="KW-1185">Reference proteome</keyword>
<proteinExistence type="predicted"/>
<evidence type="ECO:0000313" key="2">
    <source>
        <dbReference type="Proteomes" id="UP000186922"/>
    </source>
</evidence>